<dbReference type="InterPro" id="IPR006558">
    <property type="entry name" value="LamG-like"/>
</dbReference>
<evidence type="ECO:0000313" key="5">
    <source>
        <dbReference type="EMBL" id="ETO04684.1"/>
    </source>
</evidence>
<evidence type="ECO:0000259" key="4">
    <source>
        <dbReference type="SMART" id="SM00560"/>
    </source>
</evidence>
<dbReference type="SUPFAM" id="SSF49899">
    <property type="entry name" value="Concanavalin A-like lectins/glucanases"/>
    <property type="match status" value="1"/>
</dbReference>
<feature type="compositionally biased region" description="Polar residues" evidence="3">
    <location>
        <begin position="190"/>
        <end position="202"/>
    </location>
</feature>
<feature type="compositionally biased region" description="Polar residues" evidence="3">
    <location>
        <begin position="69"/>
        <end position="78"/>
    </location>
</feature>
<feature type="region of interest" description="Disordered" evidence="3">
    <location>
        <begin position="1"/>
        <end position="168"/>
    </location>
</feature>
<feature type="compositionally biased region" description="Basic and acidic residues" evidence="3">
    <location>
        <begin position="15"/>
        <end position="38"/>
    </location>
</feature>
<reference evidence="5 6" key="1">
    <citation type="journal article" date="2013" name="Curr. Biol.">
        <title>The Genome of the Foraminiferan Reticulomyxa filosa.</title>
        <authorList>
            <person name="Glockner G."/>
            <person name="Hulsmann N."/>
            <person name="Schleicher M."/>
            <person name="Noegel A.A."/>
            <person name="Eichinger L."/>
            <person name="Gallinger C."/>
            <person name="Pawlowski J."/>
            <person name="Sierra R."/>
            <person name="Euteneuer U."/>
            <person name="Pillet L."/>
            <person name="Moustafa A."/>
            <person name="Platzer M."/>
            <person name="Groth M."/>
            <person name="Szafranski K."/>
            <person name="Schliwa M."/>
        </authorList>
    </citation>
    <scope>NUCLEOTIDE SEQUENCE [LARGE SCALE GENOMIC DNA]</scope>
</reference>
<evidence type="ECO:0000313" key="6">
    <source>
        <dbReference type="Proteomes" id="UP000023152"/>
    </source>
</evidence>
<dbReference type="AlphaFoldDB" id="X6LSQ3"/>
<comment type="caution">
    <text evidence="5">The sequence shown here is derived from an EMBL/GenBank/DDBJ whole genome shotgun (WGS) entry which is preliminary data.</text>
</comment>
<sequence length="525" mass="59005">MEGDSEASAASTSKTGDEKEPEHDEEKKEVDDSADHEATLAQARTVMDQIIESEENNAPEEELEMLENQYDSLMNSLPQDMREQLASEWDSTSNAERPEKSSEKSEKKTKSIPPFSPIFTDGRFLFSVEAKKPESFPALPGKENEETDANAEETENQEEQNGDADQNEAANEDVDLSAALNNVNDNSNNQWPGSLSHASSNPMDEKNRESDDKQKKKKDKKVSKVYLSIHAFDSEQKLEHCHSITLKRPPPKNEEVVLSFVPPGLFFFFFFKKRIFRCNTLSSLFLFSCSIKNNIVCLVLQKGDASEKRKKNEPASETAVTTNRWGRRTASKNRYHNTSLVDLGCPKDLNFSGSTTMECWLRFPNSETRQGPQQIFQHGDGSYSTYLYIQNQQIYCGSSTINGTSTGYASGQADLSQWTHLAVTYDVADTIWRIYVNGMLSTGHSYPTGANCMPQANGKNWTVGSIPGRPFFGQICDIRIWSCARSEDQIKKKIVTQEYLRGFWPCNDSLGLIVRDLSSLKSMAL</sequence>
<feature type="compositionally biased region" description="Acidic residues" evidence="3">
    <location>
        <begin position="51"/>
        <end position="65"/>
    </location>
</feature>
<gene>
    <name evidence="5" type="ORF">RFI_32713</name>
</gene>
<dbReference type="Pfam" id="PF13385">
    <property type="entry name" value="Laminin_G_3"/>
    <property type="match status" value="1"/>
</dbReference>
<feature type="compositionally biased region" description="Basic and acidic residues" evidence="3">
    <location>
        <begin position="203"/>
        <end position="214"/>
    </location>
</feature>
<protein>
    <recommendedName>
        <fullName evidence="4">LamG-like jellyroll fold domain-containing protein</fullName>
    </recommendedName>
</protein>
<dbReference type="SMART" id="SM00560">
    <property type="entry name" value="LamGL"/>
    <property type="match status" value="1"/>
</dbReference>
<evidence type="ECO:0000256" key="3">
    <source>
        <dbReference type="SAM" id="MobiDB-lite"/>
    </source>
</evidence>
<keyword evidence="1" id="KW-0732">Signal</keyword>
<dbReference type="InterPro" id="IPR013320">
    <property type="entry name" value="ConA-like_dom_sf"/>
</dbReference>
<keyword evidence="6" id="KW-1185">Reference proteome</keyword>
<feature type="domain" description="LamG-like jellyroll fold" evidence="4">
    <location>
        <begin position="353"/>
        <end position="488"/>
    </location>
</feature>
<keyword evidence="2" id="KW-1015">Disulfide bond</keyword>
<name>X6LSQ3_RETFI</name>
<evidence type="ECO:0000256" key="2">
    <source>
        <dbReference type="ARBA" id="ARBA00023157"/>
    </source>
</evidence>
<feature type="compositionally biased region" description="Basic and acidic residues" evidence="3">
    <location>
        <begin position="96"/>
        <end position="109"/>
    </location>
</feature>
<organism evidence="5 6">
    <name type="scientific">Reticulomyxa filosa</name>
    <dbReference type="NCBI Taxonomy" id="46433"/>
    <lineage>
        <taxon>Eukaryota</taxon>
        <taxon>Sar</taxon>
        <taxon>Rhizaria</taxon>
        <taxon>Retaria</taxon>
        <taxon>Foraminifera</taxon>
        <taxon>Monothalamids</taxon>
        <taxon>Reticulomyxidae</taxon>
        <taxon>Reticulomyxa</taxon>
    </lineage>
</organism>
<proteinExistence type="predicted"/>
<dbReference type="Gene3D" id="2.60.120.200">
    <property type="match status" value="1"/>
</dbReference>
<feature type="compositionally biased region" description="Acidic residues" evidence="3">
    <location>
        <begin position="145"/>
        <end position="168"/>
    </location>
</feature>
<dbReference type="EMBL" id="ASPP01029059">
    <property type="protein sequence ID" value="ETO04684.1"/>
    <property type="molecule type" value="Genomic_DNA"/>
</dbReference>
<feature type="region of interest" description="Disordered" evidence="3">
    <location>
        <begin position="182"/>
        <end position="222"/>
    </location>
</feature>
<accession>X6LSQ3</accession>
<dbReference type="OrthoDB" id="3219396at2759"/>
<evidence type="ECO:0000256" key="1">
    <source>
        <dbReference type="ARBA" id="ARBA00022729"/>
    </source>
</evidence>
<dbReference type="Proteomes" id="UP000023152">
    <property type="component" value="Unassembled WGS sequence"/>
</dbReference>